<sequence length="107" mass="11254">MSAAAIALIFALPSIRSAQPDIPPIGIVIYVGGFLWNELMCIGAASMLLAGRYGQYSYGQDLRVKYQAAHPPVQEAEVAIVDGEVAIFNKGAVKNDAELAADGSNSD</sequence>
<dbReference type="Proteomes" id="UP000232323">
    <property type="component" value="Unassembled WGS sequence"/>
</dbReference>
<gene>
    <name evidence="2" type="ORF">CEUSTIGMA_g5669.t1</name>
</gene>
<keyword evidence="3" id="KW-1185">Reference proteome</keyword>
<dbReference type="EMBL" id="BEGY01000030">
    <property type="protein sequence ID" value="GAX78227.1"/>
    <property type="molecule type" value="Genomic_DNA"/>
</dbReference>
<name>A0A250X560_9CHLO</name>
<feature type="signal peptide" evidence="1">
    <location>
        <begin position="1"/>
        <end position="18"/>
    </location>
</feature>
<evidence type="ECO:0000313" key="2">
    <source>
        <dbReference type="EMBL" id="GAX78227.1"/>
    </source>
</evidence>
<feature type="chain" id="PRO_5012264733" evidence="1">
    <location>
        <begin position="19"/>
        <end position="107"/>
    </location>
</feature>
<proteinExistence type="predicted"/>
<evidence type="ECO:0000256" key="1">
    <source>
        <dbReference type="SAM" id="SignalP"/>
    </source>
</evidence>
<dbReference type="AlphaFoldDB" id="A0A250X560"/>
<protein>
    <submittedName>
        <fullName evidence="2">Uncharacterized protein</fullName>
    </submittedName>
</protein>
<accession>A0A250X560</accession>
<evidence type="ECO:0000313" key="3">
    <source>
        <dbReference type="Proteomes" id="UP000232323"/>
    </source>
</evidence>
<reference evidence="2 3" key="1">
    <citation type="submission" date="2017-08" db="EMBL/GenBank/DDBJ databases">
        <title>Acidophilic green algal genome provides insights into adaptation to an acidic environment.</title>
        <authorList>
            <person name="Hirooka S."/>
            <person name="Hirose Y."/>
            <person name="Kanesaki Y."/>
            <person name="Higuchi S."/>
            <person name="Fujiwara T."/>
            <person name="Onuma R."/>
            <person name="Era A."/>
            <person name="Ohbayashi R."/>
            <person name="Uzuka A."/>
            <person name="Nozaki H."/>
            <person name="Yoshikawa H."/>
            <person name="Miyagishima S.Y."/>
        </authorList>
    </citation>
    <scope>NUCLEOTIDE SEQUENCE [LARGE SCALE GENOMIC DNA]</scope>
    <source>
        <strain evidence="2 3">NIES-2499</strain>
    </source>
</reference>
<comment type="caution">
    <text evidence="2">The sequence shown here is derived from an EMBL/GenBank/DDBJ whole genome shotgun (WGS) entry which is preliminary data.</text>
</comment>
<keyword evidence="1" id="KW-0732">Signal</keyword>
<organism evidence="2 3">
    <name type="scientific">Chlamydomonas eustigma</name>
    <dbReference type="NCBI Taxonomy" id="1157962"/>
    <lineage>
        <taxon>Eukaryota</taxon>
        <taxon>Viridiplantae</taxon>
        <taxon>Chlorophyta</taxon>
        <taxon>core chlorophytes</taxon>
        <taxon>Chlorophyceae</taxon>
        <taxon>CS clade</taxon>
        <taxon>Chlamydomonadales</taxon>
        <taxon>Chlamydomonadaceae</taxon>
        <taxon>Chlamydomonas</taxon>
    </lineage>
</organism>